<gene>
    <name evidence="11" type="ORF">ASPACDRAFT_21324</name>
</gene>
<feature type="transmembrane region" description="Helical" evidence="8">
    <location>
        <begin position="103"/>
        <end position="124"/>
    </location>
</feature>
<keyword evidence="5 8" id="KW-1133">Transmembrane helix</keyword>
<feature type="domain" description="Major facilitator superfamily (MFS) profile" evidence="10">
    <location>
        <begin position="9"/>
        <end position="451"/>
    </location>
</feature>
<accession>A0A1L9X9P6</accession>
<comment type="subcellular location">
    <subcellularLocation>
        <location evidence="1">Membrane</location>
        <topology evidence="1">Multi-pass membrane protein</topology>
    </subcellularLocation>
</comment>
<dbReference type="VEuPathDB" id="FungiDB:ASPACDRAFT_21324"/>
<dbReference type="GeneID" id="30972829"/>
<evidence type="ECO:0000256" key="1">
    <source>
        <dbReference type="ARBA" id="ARBA00004141"/>
    </source>
</evidence>
<keyword evidence="9" id="KW-0732">Signal</keyword>
<dbReference type="RefSeq" id="XP_020061417.1">
    <property type="nucleotide sequence ID" value="XM_020199015.1"/>
</dbReference>
<evidence type="ECO:0000313" key="12">
    <source>
        <dbReference type="Proteomes" id="UP000184546"/>
    </source>
</evidence>
<evidence type="ECO:0000256" key="2">
    <source>
        <dbReference type="ARBA" id="ARBA00010992"/>
    </source>
</evidence>
<evidence type="ECO:0000256" key="8">
    <source>
        <dbReference type="SAM" id="Phobius"/>
    </source>
</evidence>
<evidence type="ECO:0000256" key="9">
    <source>
        <dbReference type="SAM" id="SignalP"/>
    </source>
</evidence>
<dbReference type="Pfam" id="PF00083">
    <property type="entry name" value="Sugar_tr"/>
    <property type="match status" value="1"/>
</dbReference>
<feature type="transmembrane region" description="Helical" evidence="8">
    <location>
        <begin position="327"/>
        <end position="344"/>
    </location>
</feature>
<keyword evidence="3 7" id="KW-0813">Transport</keyword>
<feature type="transmembrane region" description="Helical" evidence="8">
    <location>
        <begin position="397"/>
        <end position="415"/>
    </location>
</feature>
<proteinExistence type="inferred from homology"/>
<dbReference type="Gene3D" id="1.20.1250.20">
    <property type="entry name" value="MFS general substrate transporter like domains"/>
    <property type="match status" value="1"/>
</dbReference>
<evidence type="ECO:0000256" key="5">
    <source>
        <dbReference type="ARBA" id="ARBA00022989"/>
    </source>
</evidence>
<organism evidence="11 12">
    <name type="scientific">Aspergillus aculeatus (strain ATCC 16872 / CBS 172.66 / WB 5094)</name>
    <dbReference type="NCBI Taxonomy" id="690307"/>
    <lineage>
        <taxon>Eukaryota</taxon>
        <taxon>Fungi</taxon>
        <taxon>Dikarya</taxon>
        <taxon>Ascomycota</taxon>
        <taxon>Pezizomycotina</taxon>
        <taxon>Eurotiomycetes</taxon>
        <taxon>Eurotiomycetidae</taxon>
        <taxon>Eurotiales</taxon>
        <taxon>Aspergillaceae</taxon>
        <taxon>Aspergillus</taxon>
        <taxon>Aspergillus subgen. Circumdati</taxon>
    </lineage>
</organism>
<dbReference type="InterPro" id="IPR020846">
    <property type="entry name" value="MFS_dom"/>
</dbReference>
<protein>
    <recommendedName>
        <fullName evidence="10">Major facilitator superfamily (MFS) profile domain-containing protein</fullName>
    </recommendedName>
</protein>
<dbReference type="PROSITE" id="PS50850">
    <property type="entry name" value="MFS"/>
    <property type="match status" value="1"/>
</dbReference>
<comment type="similarity">
    <text evidence="2 7">Belongs to the major facilitator superfamily. Sugar transporter (TC 2.A.1.1) family.</text>
</comment>
<dbReference type="AlphaFoldDB" id="A0A1L9X9P6"/>
<dbReference type="InterPro" id="IPR005829">
    <property type="entry name" value="Sugar_transporter_CS"/>
</dbReference>
<dbReference type="PANTHER" id="PTHR48022:SF80">
    <property type="entry name" value="SUGAR TRANSPORTER, PUTATIVE (AFU_ORTHOLOGUE AFUA_3G12170)-RELATED"/>
    <property type="match status" value="1"/>
</dbReference>
<sequence length="499" mass="54982">MGRFFTISLAAFAATGSFLFGYDSGVMTDVIESKNFLNFFNTTQTSAIIGAINSTFSGGAAVGALQGGLTMDRFGRKFTIQMGAFICLIGAILQSAAQNLSMILVGRIFAGWAVGLMSMSVPVYQAEVAHPRSRGLIVGLAQQMIGVGFIVSTWVGYGSLHAPDTSEFQWRFPLAFQAVPALLLAIGMFFMPESPRYLIEKEKYDEALRILKKLHYDGTNDDWIQREHTEIRATIEAEKAVTAPGWLIMFKVPQWRNRLMHGTLVQVFTQMTGVNVIGYYQTIMYNTLGITGNRNTLVAGIYNCVGPITNLIFIVFLLDRVGRRKPMLFGTVTITIALICEAALNSQIKTGEVNRGYSIGGVFFIFCVTVLFSLSFGPTSWTYMAEVMPMQIRGRGTAFATAVGNWTVSTLWAQVSPIALASIGWKFYFIFVAFNICVTFPTVFFVFKETKQKSLEEIDLLFGGRALGHLPADVESKMTAEADKAEETGITVTNVEHKD</sequence>
<feature type="transmembrane region" description="Helical" evidence="8">
    <location>
        <begin position="427"/>
        <end position="447"/>
    </location>
</feature>
<keyword evidence="4 8" id="KW-0812">Transmembrane</keyword>
<dbReference type="Proteomes" id="UP000184546">
    <property type="component" value="Unassembled WGS sequence"/>
</dbReference>
<evidence type="ECO:0000256" key="7">
    <source>
        <dbReference type="RuleBase" id="RU003346"/>
    </source>
</evidence>
<feature type="transmembrane region" description="Helical" evidence="8">
    <location>
        <begin position="356"/>
        <end position="376"/>
    </location>
</feature>
<dbReference type="EMBL" id="KV878970">
    <property type="protein sequence ID" value="OJK05078.1"/>
    <property type="molecule type" value="Genomic_DNA"/>
</dbReference>
<dbReference type="InterPro" id="IPR003663">
    <property type="entry name" value="Sugar/inositol_transpt"/>
</dbReference>
<dbReference type="InterPro" id="IPR005828">
    <property type="entry name" value="MFS_sugar_transport-like"/>
</dbReference>
<keyword evidence="6 8" id="KW-0472">Membrane</keyword>
<evidence type="ECO:0000259" key="10">
    <source>
        <dbReference type="PROSITE" id="PS50850"/>
    </source>
</evidence>
<dbReference type="GO" id="GO:0016020">
    <property type="term" value="C:membrane"/>
    <property type="evidence" value="ECO:0007669"/>
    <property type="project" value="UniProtKB-SubCell"/>
</dbReference>
<dbReference type="GO" id="GO:0005351">
    <property type="term" value="F:carbohydrate:proton symporter activity"/>
    <property type="evidence" value="ECO:0007669"/>
    <property type="project" value="TreeGrafter"/>
</dbReference>
<dbReference type="OMA" id="GWLIMFQ"/>
<feature type="transmembrane region" description="Helical" evidence="8">
    <location>
        <begin position="136"/>
        <end position="160"/>
    </location>
</feature>
<dbReference type="OrthoDB" id="6612291at2759"/>
<dbReference type="InterPro" id="IPR036259">
    <property type="entry name" value="MFS_trans_sf"/>
</dbReference>
<evidence type="ECO:0000313" key="11">
    <source>
        <dbReference type="EMBL" id="OJK05078.1"/>
    </source>
</evidence>
<dbReference type="FunFam" id="1.20.1250.20:FF:000090">
    <property type="entry name" value="MFS sugar transporter, putative"/>
    <property type="match status" value="1"/>
</dbReference>
<evidence type="ECO:0000256" key="4">
    <source>
        <dbReference type="ARBA" id="ARBA00022692"/>
    </source>
</evidence>
<dbReference type="PANTHER" id="PTHR48022">
    <property type="entry name" value="PLASTIDIC GLUCOSE TRANSPORTER 4"/>
    <property type="match status" value="1"/>
</dbReference>
<feature type="transmembrane region" description="Helical" evidence="8">
    <location>
        <begin position="172"/>
        <end position="191"/>
    </location>
</feature>
<feature type="transmembrane region" description="Helical" evidence="8">
    <location>
        <begin position="45"/>
        <end position="66"/>
    </location>
</feature>
<dbReference type="NCBIfam" id="TIGR00879">
    <property type="entry name" value="SP"/>
    <property type="match status" value="1"/>
</dbReference>
<keyword evidence="12" id="KW-1185">Reference proteome</keyword>
<feature type="chain" id="PRO_5012047197" description="Major facilitator superfamily (MFS) profile domain-containing protein" evidence="9">
    <location>
        <begin position="22"/>
        <end position="499"/>
    </location>
</feature>
<evidence type="ECO:0000256" key="3">
    <source>
        <dbReference type="ARBA" id="ARBA00022448"/>
    </source>
</evidence>
<evidence type="ECO:0000256" key="6">
    <source>
        <dbReference type="ARBA" id="ARBA00023136"/>
    </source>
</evidence>
<reference evidence="12" key="1">
    <citation type="journal article" date="2017" name="Genome Biol.">
        <title>Comparative genomics reveals high biological diversity and specific adaptations in the industrially and medically important fungal genus Aspergillus.</title>
        <authorList>
            <person name="de Vries R.P."/>
            <person name="Riley R."/>
            <person name="Wiebenga A."/>
            <person name="Aguilar-Osorio G."/>
            <person name="Amillis S."/>
            <person name="Uchima C.A."/>
            <person name="Anderluh G."/>
            <person name="Asadollahi M."/>
            <person name="Askin M."/>
            <person name="Barry K."/>
            <person name="Battaglia E."/>
            <person name="Bayram O."/>
            <person name="Benocci T."/>
            <person name="Braus-Stromeyer S.A."/>
            <person name="Caldana C."/>
            <person name="Canovas D."/>
            <person name="Cerqueira G.C."/>
            <person name="Chen F."/>
            <person name="Chen W."/>
            <person name="Choi C."/>
            <person name="Clum A."/>
            <person name="Dos Santos R.A."/>
            <person name="Damasio A.R."/>
            <person name="Diallinas G."/>
            <person name="Emri T."/>
            <person name="Fekete E."/>
            <person name="Flipphi M."/>
            <person name="Freyberg S."/>
            <person name="Gallo A."/>
            <person name="Gournas C."/>
            <person name="Habgood R."/>
            <person name="Hainaut M."/>
            <person name="Harispe M.L."/>
            <person name="Henrissat B."/>
            <person name="Hilden K.S."/>
            <person name="Hope R."/>
            <person name="Hossain A."/>
            <person name="Karabika E."/>
            <person name="Karaffa L."/>
            <person name="Karanyi Z."/>
            <person name="Krasevec N."/>
            <person name="Kuo A."/>
            <person name="Kusch H."/>
            <person name="LaButti K."/>
            <person name="Lagendijk E.L."/>
            <person name="Lapidus A."/>
            <person name="Levasseur A."/>
            <person name="Lindquist E."/>
            <person name="Lipzen A."/>
            <person name="Logrieco A.F."/>
            <person name="MacCabe A."/>
            <person name="Maekelae M.R."/>
            <person name="Malavazi I."/>
            <person name="Melin P."/>
            <person name="Meyer V."/>
            <person name="Mielnichuk N."/>
            <person name="Miskei M."/>
            <person name="Molnar A.P."/>
            <person name="Mule G."/>
            <person name="Ngan C.Y."/>
            <person name="Orejas M."/>
            <person name="Orosz E."/>
            <person name="Ouedraogo J.P."/>
            <person name="Overkamp K.M."/>
            <person name="Park H.-S."/>
            <person name="Perrone G."/>
            <person name="Piumi F."/>
            <person name="Punt P.J."/>
            <person name="Ram A.F."/>
            <person name="Ramon A."/>
            <person name="Rauscher S."/>
            <person name="Record E."/>
            <person name="Riano-Pachon D.M."/>
            <person name="Robert V."/>
            <person name="Roehrig J."/>
            <person name="Ruller R."/>
            <person name="Salamov A."/>
            <person name="Salih N.S."/>
            <person name="Samson R.A."/>
            <person name="Sandor E."/>
            <person name="Sanguinetti M."/>
            <person name="Schuetze T."/>
            <person name="Sepcic K."/>
            <person name="Shelest E."/>
            <person name="Sherlock G."/>
            <person name="Sophianopoulou V."/>
            <person name="Squina F.M."/>
            <person name="Sun H."/>
            <person name="Susca A."/>
            <person name="Todd R.B."/>
            <person name="Tsang A."/>
            <person name="Unkles S.E."/>
            <person name="van de Wiele N."/>
            <person name="van Rossen-Uffink D."/>
            <person name="Oliveira J.V."/>
            <person name="Vesth T.C."/>
            <person name="Visser J."/>
            <person name="Yu J.-H."/>
            <person name="Zhou M."/>
            <person name="Andersen M.R."/>
            <person name="Archer D.B."/>
            <person name="Baker S.E."/>
            <person name="Benoit I."/>
            <person name="Brakhage A.A."/>
            <person name="Braus G.H."/>
            <person name="Fischer R."/>
            <person name="Frisvad J.C."/>
            <person name="Goldman G.H."/>
            <person name="Houbraken J."/>
            <person name="Oakley B."/>
            <person name="Pocsi I."/>
            <person name="Scazzocchio C."/>
            <person name="Seiboth B."/>
            <person name="vanKuyk P.A."/>
            <person name="Wortman J."/>
            <person name="Dyer P.S."/>
            <person name="Grigoriev I.V."/>
        </authorList>
    </citation>
    <scope>NUCLEOTIDE SEQUENCE [LARGE SCALE GENOMIC DNA]</scope>
    <source>
        <strain evidence="12">ATCC 16872 / CBS 172.66 / WB 5094</strain>
    </source>
</reference>
<dbReference type="SUPFAM" id="SSF103473">
    <property type="entry name" value="MFS general substrate transporter"/>
    <property type="match status" value="1"/>
</dbReference>
<feature type="signal peptide" evidence="9">
    <location>
        <begin position="1"/>
        <end position="21"/>
    </location>
</feature>
<feature type="transmembrane region" description="Helical" evidence="8">
    <location>
        <begin position="300"/>
        <end position="318"/>
    </location>
</feature>
<name>A0A1L9X9P6_ASPA1</name>
<feature type="transmembrane region" description="Helical" evidence="8">
    <location>
        <begin position="78"/>
        <end position="97"/>
    </location>
</feature>
<feature type="transmembrane region" description="Helical" evidence="8">
    <location>
        <begin position="259"/>
        <end position="280"/>
    </location>
</feature>
<dbReference type="PRINTS" id="PR00171">
    <property type="entry name" value="SUGRTRNSPORT"/>
</dbReference>
<dbReference type="InterPro" id="IPR050360">
    <property type="entry name" value="MFS_Sugar_Transporters"/>
</dbReference>
<dbReference type="PROSITE" id="PS00216">
    <property type="entry name" value="SUGAR_TRANSPORT_1"/>
    <property type="match status" value="2"/>
</dbReference>